<accession>A0ABU6SEF2</accession>
<gene>
    <name evidence="1" type="ORF">PIB30_039131</name>
</gene>
<comment type="caution">
    <text evidence="1">The sequence shown here is derived from an EMBL/GenBank/DDBJ whole genome shotgun (WGS) entry which is preliminary data.</text>
</comment>
<organism evidence="1 2">
    <name type="scientific">Stylosanthes scabra</name>
    <dbReference type="NCBI Taxonomy" id="79078"/>
    <lineage>
        <taxon>Eukaryota</taxon>
        <taxon>Viridiplantae</taxon>
        <taxon>Streptophyta</taxon>
        <taxon>Embryophyta</taxon>
        <taxon>Tracheophyta</taxon>
        <taxon>Spermatophyta</taxon>
        <taxon>Magnoliopsida</taxon>
        <taxon>eudicotyledons</taxon>
        <taxon>Gunneridae</taxon>
        <taxon>Pentapetalae</taxon>
        <taxon>rosids</taxon>
        <taxon>fabids</taxon>
        <taxon>Fabales</taxon>
        <taxon>Fabaceae</taxon>
        <taxon>Papilionoideae</taxon>
        <taxon>50 kb inversion clade</taxon>
        <taxon>dalbergioids sensu lato</taxon>
        <taxon>Dalbergieae</taxon>
        <taxon>Pterocarpus clade</taxon>
        <taxon>Stylosanthes</taxon>
    </lineage>
</organism>
<dbReference type="Proteomes" id="UP001341840">
    <property type="component" value="Unassembled WGS sequence"/>
</dbReference>
<feature type="non-terminal residue" evidence="1">
    <location>
        <position position="85"/>
    </location>
</feature>
<sequence length="85" mass="9353">MFEMREKAATGPAFVVGSYAAASVFWFAPPPLVLEGATVPSLHSVTFNWSHYLLGTLAYQPSKPDSELFQDCDLLNDSCFVHPMV</sequence>
<dbReference type="EMBL" id="JASCZI010060620">
    <property type="protein sequence ID" value="MED6134671.1"/>
    <property type="molecule type" value="Genomic_DNA"/>
</dbReference>
<name>A0ABU6SEF2_9FABA</name>
<reference evidence="1 2" key="1">
    <citation type="journal article" date="2023" name="Plants (Basel)">
        <title>Bridging the Gap: Combining Genomics and Transcriptomics Approaches to Understand Stylosanthes scabra, an Orphan Legume from the Brazilian Caatinga.</title>
        <authorList>
            <person name="Ferreira-Neto J.R.C."/>
            <person name="da Silva M.D."/>
            <person name="Binneck E."/>
            <person name="de Melo N.F."/>
            <person name="da Silva R.H."/>
            <person name="de Melo A.L.T.M."/>
            <person name="Pandolfi V."/>
            <person name="Bustamante F.O."/>
            <person name="Brasileiro-Vidal A.C."/>
            <person name="Benko-Iseppon A.M."/>
        </authorList>
    </citation>
    <scope>NUCLEOTIDE SEQUENCE [LARGE SCALE GENOMIC DNA]</scope>
    <source>
        <tissue evidence="1">Leaves</tissue>
    </source>
</reference>
<proteinExistence type="predicted"/>
<evidence type="ECO:0000313" key="1">
    <source>
        <dbReference type="EMBL" id="MED6134671.1"/>
    </source>
</evidence>
<keyword evidence="2" id="KW-1185">Reference proteome</keyword>
<protein>
    <submittedName>
        <fullName evidence="1">Uncharacterized protein</fullName>
    </submittedName>
</protein>
<evidence type="ECO:0000313" key="2">
    <source>
        <dbReference type="Proteomes" id="UP001341840"/>
    </source>
</evidence>